<dbReference type="Gramene" id="evm.model.ctgX3.1">
    <property type="protein sequence ID" value="cds.evm.model.ctgX3.1"/>
    <property type="gene ID" value="evm.TU.ctgX3.1"/>
</dbReference>
<dbReference type="EnsemblPlants" id="evm.model.ctgX3.1">
    <property type="protein sequence ID" value="cds.evm.model.ctgX3.1"/>
    <property type="gene ID" value="evm.TU.ctgX3.1"/>
</dbReference>
<organism evidence="1 2">
    <name type="scientific">Cannabis sativa</name>
    <name type="common">Hemp</name>
    <name type="synonym">Marijuana</name>
    <dbReference type="NCBI Taxonomy" id="3483"/>
    <lineage>
        <taxon>Eukaryota</taxon>
        <taxon>Viridiplantae</taxon>
        <taxon>Streptophyta</taxon>
        <taxon>Embryophyta</taxon>
        <taxon>Tracheophyta</taxon>
        <taxon>Spermatophyta</taxon>
        <taxon>Magnoliopsida</taxon>
        <taxon>eudicotyledons</taxon>
        <taxon>Gunneridae</taxon>
        <taxon>Pentapetalae</taxon>
        <taxon>rosids</taxon>
        <taxon>fabids</taxon>
        <taxon>Rosales</taxon>
        <taxon>Cannabaceae</taxon>
        <taxon>Cannabis</taxon>
    </lineage>
</organism>
<keyword evidence="2" id="KW-1185">Reference proteome</keyword>
<sequence>HASQMIDALRKKIGGSCSPTPPAKKSFIAMVSSMTSGGHKKWAELNFLTEVDLSRHSTWLLVMHARLKAKKNKVRAFS</sequence>
<accession>A0A803QS64</accession>
<evidence type="ECO:0000313" key="1">
    <source>
        <dbReference type="EnsemblPlants" id="cds.evm.model.ctgX3.1"/>
    </source>
</evidence>
<protein>
    <submittedName>
        <fullName evidence="1">Uncharacterized protein</fullName>
    </submittedName>
</protein>
<evidence type="ECO:0000313" key="2">
    <source>
        <dbReference type="Proteomes" id="UP000596661"/>
    </source>
</evidence>
<dbReference type="Proteomes" id="UP000596661">
    <property type="component" value="Unassembled WGS sequence"/>
</dbReference>
<dbReference type="AlphaFoldDB" id="A0A803QS64"/>
<proteinExistence type="predicted"/>
<reference evidence="1" key="1">
    <citation type="submission" date="2021-03" db="UniProtKB">
        <authorList>
            <consortium name="EnsemblPlants"/>
        </authorList>
    </citation>
    <scope>IDENTIFICATION</scope>
</reference>
<name>A0A803QS64_CANSA</name>